<dbReference type="EMBL" id="LGUG01000013">
    <property type="protein sequence ID" value="KON84122.1"/>
    <property type="molecule type" value="Genomic_DNA"/>
</dbReference>
<dbReference type="PANTHER" id="PTHR34821">
    <property type="entry name" value="INNER MEMBRANE PROTEIN YDCZ"/>
    <property type="match status" value="1"/>
</dbReference>
<dbReference type="PANTHER" id="PTHR34821:SF2">
    <property type="entry name" value="INNER MEMBRANE PROTEIN YDCZ"/>
    <property type="match status" value="1"/>
</dbReference>
<dbReference type="STRING" id="47500.AF333_29625"/>
<feature type="transmembrane region" description="Helical" evidence="1">
    <location>
        <begin position="122"/>
        <end position="141"/>
    </location>
</feature>
<gene>
    <name evidence="2" type="ORF">AF333_29625</name>
    <name evidence="3" type="ORF">SAMN04487909_11531</name>
</gene>
<sequence length="144" mass="15335">MNWLFVGFSIIAGALMSMQAGVNGALGKRVGTVEGAFISFAVGTLALLLLAIFMGKGNILSVFSVPKWQLIGGLLGALYIFIMVLAVPKIGVGSAVVAVIAGQMLTSTFIDHFNIFGGRQILIDWKRVVALILLAFALYLFNKK</sequence>
<dbReference type="GeneID" id="42309291"/>
<keyword evidence="1" id="KW-0812">Transmembrane</keyword>
<keyword evidence="4" id="KW-1185">Reference proteome</keyword>
<dbReference type="Proteomes" id="UP000037269">
    <property type="component" value="Unassembled WGS sequence"/>
</dbReference>
<dbReference type="GO" id="GO:0005886">
    <property type="term" value="C:plasma membrane"/>
    <property type="evidence" value="ECO:0007669"/>
    <property type="project" value="TreeGrafter"/>
</dbReference>
<evidence type="ECO:0000313" key="4">
    <source>
        <dbReference type="Proteomes" id="UP000037269"/>
    </source>
</evidence>
<keyword evidence="1" id="KW-0472">Membrane</keyword>
<feature type="transmembrane region" description="Helical" evidence="1">
    <location>
        <begin position="37"/>
        <end position="56"/>
    </location>
</feature>
<proteinExistence type="predicted"/>
<evidence type="ECO:0000313" key="3">
    <source>
        <dbReference type="EMBL" id="SDJ29175.1"/>
    </source>
</evidence>
<dbReference type="Proteomes" id="UP000182836">
    <property type="component" value="Unassembled WGS sequence"/>
</dbReference>
<feature type="transmembrane region" description="Helical" evidence="1">
    <location>
        <begin position="68"/>
        <end position="86"/>
    </location>
</feature>
<dbReference type="Pfam" id="PF04657">
    <property type="entry name" value="DMT_YdcZ"/>
    <property type="match status" value="1"/>
</dbReference>
<accession>A0A0D1XYM4</accession>
<dbReference type="InterPro" id="IPR006750">
    <property type="entry name" value="YdcZ"/>
</dbReference>
<dbReference type="RefSeq" id="WP_043067134.1">
    <property type="nucleotide sequence ID" value="NZ_BJOA01000331.1"/>
</dbReference>
<reference evidence="3 5" key="2">
    <citation type="submission" date="2016-10" db="EMBL/GenBank/DDBJ databases">
        <authorList>
            <person name="de Groot N.N."/>
        </authorList>
    </citation>
    <scope>NUCLEOTIDE SEQUENCE [LARGE SCALE GENOMIC DNA]</scope>
    <source>
        <strain evidence="3 5">DSM 2895</strain>
    </source>
</reference>
<reference evidence="2 4" key="1">
    <citation type="submission" date="2015-07" db="EMBL/GenBank/DDBJ databases">
        <title>Fjat-14205 dsm 2895.</title>
        <authorList>
            <person name="Liu B."/>
            <person name="Wang J."/>
            <person name="Zhu Y."/>
            <person name="Liu G."/>
            <person name="Chen Q."/>
            <person name="Chen Z."/>
            <person name="Lan J."/>
            <person name="Che J."/>
            <person name="Ge C."/>
            <person name="Shi H."/>
            <person name="Pan Z."/>
            <person name="Liu X."/>
        </authorList>
    </citation>
    <scope>NUCLEOTIDE SEQUENCE [LARGE SCALE GENOMIC DNA]</scope>
    <source>
        <strain evidence="2 4">DSM 2895</strain>
    </source>
</reference>
<dbReference type="EMBL" id="FNED01000015">
    <property type="protein sequence ID" value="SDJ29175.1"/>
    <property type="molecule type" value="Genomic_DNA"/>
</dbReference>
<dbReference type="OrthoDB" id="7864805at2"/>
<dbReference type="AlphaFoldDB" id="A0A0D1XYM4"/>
<keyword evidence="1" id="KW-1133">Transmembrane helix</keyword>
<dbReference type="PATRIC" id="fig|47500.12.peg.2000"/>
<evidence type="ECO:0000313" key="5">
    <source>
        <dbReference type="Proteomes" id="UP000182836"/>
    </source>
</evidence>
<protein>
    <submittedName>
        <fullName evidence="2">Membrane protein</fullName>
    </submittedName>
    <submittedName>
        <fullName evidence="3">Transporter family-2 protein</fullName>
    </submittedName>
</protein>
<name>A0A0D1XYM4_ANEMI</name>
<feature type="transmembrane region" description="Helical" evidence="1">
    <location>
        <begin position="92"/>
        <end position="110"/>
    </location>
</feature>
<organism evidence="2 4">
    <name type="scientific">Aneurinibacillus migulanus</name>
    <name type="common">Bacillus migulanus</name>
    <dbReference type="NCBI Taxonomy" id="47500"/>
    <lineage>
        <taxon>Bacteria</taxon>
        <taxon>Bacillati</taxon>
        <taxon>Bacillota</taxon>
        <taxon>Bacilli</taxon>
        <taxon>Bacillales</taxon>
        <taxon>Paenibacillaceae</taxon>
        <taxon>Aneurinibacillus group</taxon>
        <taxon>Aneurinibacillus</taxon>
    </lineage>
</organism>
<evidence type="ECO:0000256" key="1">
    <source>
        <dbReference type="SAM" id="Phobius"/>
    </source>
</evidence>
<evidence type="ECO:0000313" key="2">
    <source>
        <dbReference type="EMBL" id="KON84122.1"/>
    </source>
</evidence>